<dbReference type="EMBL" id="JXJN01013906">
    <property type="status" value="NOT_ANNOTATED_CDS"/>
    <property type="molecule type" value="Genomic_DNA"/>
</dbReference>
<feature type="compositionally biased region" description="Basic and acidic residues" evidence="1">
    <location>
        <begin position="383"/>
        <end position="403"/>
    </location>
</feature>
<reference evidence="2" key="2">
    <citation type="submission" date="2020-05" db="UniProtKB">
        <authorList>
            <consortium name="EnsemblMetazoa"/>
        </authorList>
    </citation>
    <scope>IDENTIFICATION</scope>
    <source>
        <strain evidence="2">IAEA</strain>
    </source>
</reference>
<dbReference type="Proteomes" id="UP000092460">
    <property type="component" value="Unassembled WGS sequence"/>
</dbReference>
<feature type="compositionally biased region" description="Polar residues" evidence="1">
    <location>
        <begin position="538"/>
        <end position="550"/>
    </location>
</feature>
<feature type="compositionally biased region" description="Basic and acidic residues" evidence="1">
    <location>
        <begin position="599"/>
        <end position="609"/>
    </location>
</feature>
<keyword evidence="3" id="KW-1185">Reference proteome</keyword>
<feature type="compositionally biased region" description="Basic and acidic residues" evidence="1">
    <location>
        <begin position="583"/>
        <end position="593"/>
    </location>
</feature>
<proteinExistence type="predicted"/>
<dbReference type="VEuPathDB" id="VectorBase:GPPI029374"/>
<evidence type="ECO:0000313" key="2">
    <source>
        <dbReference type="EnsemblMetazoa" id="GPPI029374-PA"/>
    </source>
</evidence>
<feature type="compositionally biased region" description="Polar residues" evidence="1">
    <location>
        <begin position="627"/>
        <end position="644"/>
    </location>
</feature>
<feature type="compositionally biased region" description="Basic and acidic residues" evidence="1">
    <location>
        <begin position="551"/>
        <end position="561"/>
    </location>
</feature>
<feature type="region of interest" description="Disordered" evidence="1">
    <location>
        <begin position="1"/>
        <end position="30"/>
    </location>
</feature>
<dbReference type="EnsemblMetazoa" id="GPPI029374-RA">
    <property type="protein sequence ID" value="GPPI029374-PA"/>
    <property type="gene ID" value="GPPI029374"/>
</dbReference>
<protein>
    <submittedName>
        <fullName evidence="2">Uncharacterized protein</fullName>
    </submittedName>
</protein>
<feature type="region of interest" description="Disordered" evidence="1">
    <location>
        <begin position="763"/>
        <end position="802"/>
    </location>
</feature>
<evidence type="ECO:0000313" key="3">
    <source>
        <dbReference type="Proteomes" id="UP000092460"/>
    </source>
</evidence>
<feature type="compositionally biased region" description="Basic residues" evidence="1">
    <location>
        <begin position="19"/>
        <end position="30"/>
    </location>
</feature>
<name>A0A1B0BGM4_9MUSC</name>
<organism evidence="2 3">
    <name type="scientific">Glossina palpalis gambiensis</name>
    <dbReference type="NCBI Taxonomy" id="67801"/>
    <lineage>
        <taxon>Eukaryota</taxon>
        <taxon>Metazoa</taxon>
        <taxon>Ecdysozoa</taxon>
        <taxon>Arthropoda</taxon>
        <taxon>Hexapoda</taxon>
        <taxon>Insecta</taxon>
        <taxon>Pterygota</taxon>
        <taxon>Neoptera</taxon>
        <taxon>Endopterygota</taxon>
        <taxon>Diptera</taxon>
        <taxon>Brachycera</taxon>
        <taxon>Muscomorpha</taxon>
        <taxon>Hippoboscoidea</taxon>
        <taxon>Glossinidae</taxon>
        <taxon>Glossina</taxon>
    </lineage>
</organism>
<sequence>MENSNSLNTGNKSDGSGRKMIRYNSKSRRRSSSVVRNNEIRWYENEIRAKILEIQQKKAQRCAYSVCPTSTNKAKQKLWEENEILSKAPGHCPLYRKDADQSIAERNRDSFIICRRKKHDQQYCTAHPKQRKRSRERDVNNCRSRSKSCDLSGAEALSHCYQPEDRQITCSSSCSRQFYDYSQPQYDRGESESENGVLCYPQRIAKQSEKSYENVKVSKLDGFTNRVQHHVEYISNMTLPNQFDGNNHIDKVRNLNDITDVVKHHKANISNPSLFNRENNDKPASYIKRNEIDDIVQRHGEKIPNKEIANQHDDNNHTVNVYNLNNITDVVERHKAKISNLSPPNQQDDIKPILKSSDLNSAGSAAQVREKIVSNVKLSNGQNHKDHIKGRSEKVTNRKEKESSVSNIELESFEKSETKNMNEKKLSESAYQITPQNSNATSNVTKAEYKIERGEESTRAITNPKKIRESIEHSTLKLTPKWKSLEESPEKTIDGKRIQLEPKGSDVKPKSSELPYTVKRTDLTLKPSDLPHTFARNELQSKASNLSQTIKRNELKPKSSDLPRTVKRNELTLKPSDLPHTSRRAELKPKPSDLPHTSKKTELKLKPSDLPHTSKKAELKPKPSDLPHSSSKGNELTPKPSNLPHTPMKTMCQHDTSDLMSDTTKRVELLHKCFDLPHTSKETDLQKRFRDQLEGKVVGSAAKEHIDDDDDDMHRALCCPFTPSNFFAPSQPKLVITAVYIKEQPRCYPGPWRAECARSYSDNSLSSEASEDRSEKMSPPPPPPSASASEHQEVNAAEEERRPLKKFSFKSLVSTSIKLKALQEKLQLRCMNEESFSKP</sequence>
<reference evidence="3" key="1">
    <citation type="submission" date="2015-01" db="EMBL/GenBank/DDBJ databases">
        <authorList>
            <person name="Aksoy S."/>
            <person name="Warren W."/>
            <person name="Wilson R.K."/>
        </authorList>
    </citation>
    <scope>NUCLEOTIDE SEQUENCE [LARGE SCALE GENOMIC DNA]</scope>
    <source>
        <strain evidence="3">IAEA</strain>
    </source>
</reference>
<dbReference type="AlphaFoldDB" id="A0A1B0BGM4"/>
<feature type="region of interest" description="Disordered" evidence="1">
    <location>
        <begin position="380"/>
        <end position="407"/>
    </location>
</feature>
<feature type="compositionally biased region" description="Basic and acidic residues" evidence="1">
    <location>
        <begin position="790"/>
        <end position="802"/>
    </location>
</feature>
<evidence type="ECO:0000256" key="1">
    <source>
        <dbReference type="SAM" id="MobiDB-lite"/>
    </source>
</evidence>
<feature type="region of interest" description="Disordered" evidence="1">
    <location>
        <begin position="538"/>
        <end position="649"/>
    </location>
</feature>
<feature type="compositionally biased region" description="Basic and acidic residues" evidence="1">
    <location>
        <begin position="615"/>
        <end position="625"/>
    </location>
</feature>
<accession>A0A1B0BGM4</accession>
<feature type="compositionally biased region" description="Polar residues" evidence="1">
    <location>
        <begin position="1"/>
        <end position="14"/>
    </location>
</feature>